<accession>A0A2X2JAH2</accession>
<dbReference type="PANTHER" id="PTHR30632:SF0">
    <property type="entry name" value="SULFATE-BINDING PROTEIN"/>
    <property type="match status" value="1"/>
</dbReference>
<dbReference type="GO" id="GO:0015689">
    <property type="term" value="P:molybdate ion transport"/>
    <property type="evidence" value="ECO:0007669"/>
    <property type="project" value="TreeGrafter"/>
</dbReference>
<evidence type="ECO:0000313" key="1">
    <source>
        <dbReference type="EMBL" id="SPZ84095.1"/>
    </source>
</evidence>
<dbReference type="GO" id="GO:0030973">
    <property type="term" value="F:molybdate ion binding"/>
    <property type="evidence" value="ECO:0007669"/>
    <property type="project" value="TreeGrafter"/>
</dbReference>
<evidence type="ECO:0000313" key="2">
    <source>
        <dbReference type="Proteomes" id="UP000251241"/>
    </source>
</evidence>
<name>A0A2X2JAH2_SPHMU</name>
<dbReference type="Gene3D" id="3.40.190.10">
    <property type="entry name" value="Periplasmic binding protein-like II"/>
    <property type="match status" value="2"/>
</dbReference>
<reference evidence="1 2" key="1">
    <citation type="submission" date="2018-06" db="EMBL/GenBank/DDBJ databases">
        <authorList>
            <consortium name="Pathogen Informatics"/>
            <person name="Doyle S."/>
        </authorList>
    </citation>
    <scope>NUCLEOTIDE SEQUENCE [LARGE SCALE GENOMIC DNA]</scope>
    <source>
        <strain evidence="1 2">NCTC11343</strain>
    </source>
</reference>
<dbReference type="InterPro" id="IPR050682">
    <property type="entry name" value="ModA/WtpA"/>
</dbReference>
<sequence>MKVGLSLNHSIMRNFLLLGLTIALLGVQEIKAQEHRFDPPWNTPPESALNFTVPGIDNIPDLYGDIENPQLTVFFAGNQFMVVDDLLASFKQEYPQYERIFVETLPPGILAKQIKGGSITIGNLRITHKPDIYTASKRAINEMADYFSHTQVYCYNNICLMVPKGNPANISTLNDLGNDKVRISMPNPQWEGIGEQIKASYRKAGGEQLVKKIMEDKVNDGSTYLTKIHHRESPMRVLYGQADAAPVWASEVVYQKLIGHPVEGITIPDAQNTTATYVAAKLKNAPHTQAADDFLKFMDSPTAKRIYKKYGFTVD</sequence>
<organism evidence="1 2">
    <name type="scientific">Sphingobacterium multivorum</name>
    <dbReference type="NCBI Taxonomy" id="28454"/>
    <lineage>
        <taxon>Bacteria</taxon>
        <taxon>Pseudomonadati</taxon>
        <taxon>Bacteroidota</taxon>
        <taxon>Sphingobacteriia</taxon>
        <taxon>Sphingobacteriales</taxon>
        <taxon>Sphingobacteriaceae</taxon>
        <taxon>Sphingobacterium</taxon>
    </lineage>
</organism>
<proteinExistence type="predicted"/>
<gene>
    <name evidence="1" type="ORF">NCTC11343_00625</name>
</gene>
<protein>
    <submittedName>
        <fullName evidence="1">Molybdate ABC transporter periplasmic molybdate-binding protein</fullName>
    </submittedName>
</protein>
<dbReference type="EMBL" id="UAUU01000002">
    <property type="protein sequence ID" value="SPZ84095.1"/>
    <property type="molecule type" value="Genomic_DNA"/>
</dbReference>
<dbReference type="AlphaFoldDB" id="A0A2X2JAH2"/>
<dbReference type="Proteomes" id="UP000251241">
    <property type="component" value="Unassembled WGS sequence"/>
</dbReference>
<dbReference type="PANTHER" id="PTHR30632">
    <property type="entry name" value="MOLYBDATE-BINDING PERIPLASMIC PROTEIN"/>
    <property type="match status" value="1"/>
</dbReference>
<dbReference type="Pfam" id="PF13531">
    <property type="entry name" value="SBP_bac_11"/>
    <property type="match status" value="1"/>
</dbReference>
<dbReference type="SUPFAM" id="SSF53850">
    <property type="entry name" value="Periplasmic binding protein-like II"/>
    <property type="match status" value="1"/>
</dbReference>